<dbReference type="Ensembl" id="ENSDLAT00005067368.1">
    <property type="protein sequence ID" value="ENSDLAP00005075441.1"/>
    <property type="gene ID" value="ENSDLAG00005034353.1"/>
</dbReference>
<dbReference type="AlphaFoldDB" id="A0A8P4GBZ6"/>
<reference evidence="1" key="2">
    <citation type="submission" date="2025-09" db="UniProtKB">
        <authorList>
            <consortium name="Ensembl"/>
        </authorList>
    </citation>
    <scope>IDENTIFICATION</scope>
</reference>
<evidence type="ECO:0000313" key="2">
    <source>
        <dbReference type="Proteomes" id="UP000694389"/>
    </source>
</evidence>
<organism evidence="1 2">
    <name type="scientific">Dicentrarchus labrax</name>
    <name type="common">European seabass</name>
    <name type="synonym">Morone labrax</name>
    <dbReference type="NCBI Taxonomy" id="13489"/>
    <lineage>
        <taxon>Eukaryota</taxon>
        <taxon>Metazoa</taxon>
        <taxon>Chordata</taxon>
        <taxon>Craniata</taxon>
        <taxon>Vertebrata</taxon>
        <taxon>Euteleostomi</taxon>
        <taxon>Actinopterygii</taxon>
        <taxon>Neopterygii</taxon>
        <taxon>Teleostei</taxon>
        <taxon>Neoteleostei</taxon>
        <taxon>Acanthomorphata</taxon>
        <taxon>Eupercaria</taxon>
        <taxon>Moronidae</taxon>
        <taxon>Dicentrarchus</taxon>
    </lineage>
</organism>
<reference evidence="1" key="1">
    <citation type="submission" date="2025-08" db="UniProtKB">
        <authorList>
            <consortium name="Ensembl"/>
        </authorList>
    </citation>
    <scope>IDENTIFICATION</scope>
</reference>
<dbReference type="Proteomes" id="UP000694389">
    <property type="component" value="Unassembled WGS sequence"/>
</dbReference>
<protein>
    <submittedName>
        <fullName evidence="1">Uncharacterized protein</fullName>
    </submittedName>
</protein>
<dbReference type="GeneTree" id="ENSGT01140000284076"/>
<sequence>RQRSLTQKLREEIISSHLKGLGDTIGSIIRKFKTYGTAANLPGCGRKPNISLRALSNLVRTTKRNPCVTTTLTENVCYKL</sequence>
<name>A0A8P4GBZ6_DICLA</name>
<keyword evidence="2" id="KW-1185">Reference proteome</keyword>
<evidence type="ECO:0000313" key="1">
    <source>
        <dbReference type="Ensembl" id="ENSDLAP00005075441.1"/>
    </source>
</evidence>
<proteinExistence type="predicted"/>
<accession>A0A8P4GBZ6</accession>